<gene>
    <name evidence="1" type="ORF">F751_6723</name>
</gene>
<dbReference type="AlphaFoldDB" id="A0A087SAD8"/>
<dbReference type="GeneID" id="23618114"/>
<dbReference type="EMBL" id="KL662080">
    <property type="protein sequence ID" value="KFM22692.1"/>
    <property type="molecule type" value="Genomic_DNA"/>
</dbReference>
<evidence type="ECO:0000313" key="1">
    <source>
        <dbReference type="EMBL" id="KFM22692.1"/>
    </source>
</evidence>
<dbReference type="KEGG" id="apro:F751_6723"/>
<dbReference type="Proteomes" id="UP000028924">
    <property type="component" value="Unassembled WGS sequence"/>
</dbReference>
<dbReference type="RefSeq" id="XP_011395548.1">
    <property type="nucleotide sequence ID" value="XM_011397246.1"/>
</dbReference>
<protein>
    <submittedName>
        <fullName evidence="1">Uncharacterized protein</fullName>
    </submittedName>
</protein>
<organism evidence="1 2">
    <name type="scientific">Auxenochlorella protothecoides</name>
    <name type="common">Green microalga</name>
    <name type="synonym">Chlorella protothecoides</name>
    <dbReference type="NCBI Taxonomy" id="3075"/>
    <lineage>
        <taxon>Eukaryota</taxon>
        <taxon>Viridiplantae</taxon>
        <taxon>Chlorophyta</taxon>
        <taxon>core chlorophytes</taxon>
        <taxon>Trebouxiophyceae</taxon>
        <taxon>Chlorellales</taxon>
        <taxon>Chlorellaceae</taxon>
        <taxon>Auxenochlorella</taxon>
    </lineage>
</organism>
<proteinExistence type="predicted"/>
<reference evidence="1 2" key="1">
    <citation type="journal article" date="2014" name="BMC Genomics">
        <title>Oil accumulation mechanisms of the oleaginous microalga Chlorella protothecoides revealed through its genome, transcriptomes, and proteomes.</title>
        <authorList>
            <person name="Gao C."/>
            <person name="Wang Y."/>
            <person name="Shen Y."/>
            <person name="Yan D."/>
            <person name="He X."/>
            <person name="Dai J."/>
            <person name="Wu Q."/>
        </authorList>
    </citation>
    <scope>NUCLEOTIDE SEQUENCE [LARGE SCALE GENOMIC DNA]</scope>
    <source>
        <strain evidence="1 2">0710</strain>
    </source>
</reference>
<accession>A0A087SAD8</accession>
<name>A0A087SAD8_AUXPR</name>
<sequence>MEGQSAQCVQPYDPAWQAGALLREGPPGLGSNVYLLHREGRLARYTCSATAPTILSLPFQVPPRVSAQPPTP</sequence>
<evidence type="ECO:0000313" key="2">
    <source>
        <dbReference type="Proteomes" id="UP000028924"/>
    </source>
</evidence>
<keyword evidence="2" id="KW-1185">Reference proteome</keyword>